<feature type="transmembrane region" description="Helical" evidence="10">
    <location>
        <begin position="245"/>
        <end position="273"/>
    </location>
</feature>
<dbReference type="SUPFAM" id="SSF56784">
    <property type="entry name" value="HAD-like"/>
    <property type="match status" value="1"/>
</dbReference>
<feature type="transmembrane region" description="Helical" evidence="10">
    <location>
        <begin position="65"/>
        <end position="86"/>
    </location>
</feature>
<protein>
    <recommendedName>
        <fullName evidence="10">Plasma membrane ATPase</fullName>
        <ecNumber evidence="10">7.1.2.1</ecNumber>
    </recommendedName>
</protein>
<evidence type="ECO:0000256" key="1">
    <source>
        <dbReference type="ARBA" id="ARBA00004141"/>
    </source>
</evidence>
<organism evidence="13 14">
    <name type="scientific">Coccomyxa viridis</name>
    <dbReference type="NCBI Taxonomy" id="1274662"/>
    <lineage>
        <taxon>Eukaryota</taxon>
        <taxon>Viridiplantae</taxon>
        <taxon>Chlorophyta</taxon>
        <taxon>core chlorophytes</taxon>
        <taxon>Trebouxiophyceae</taxon>
        <taxon>Trebouxiophyceae incertae sedis</taxon>
        <taxon>Coccomyxaceae</taxon>
        <taxon>Coccomyxa</taxon>
    </lineage>
</organism>
<dbReference type="Proteomes" id="UP001497392">
    <property type="component" value="Unassembled WGS sequence"/>
</dbReference>
<dbReference type="NCBIfam" id="TIGR01494">
    <property type="entry name" value="ATPase_P-type"/>
    <property type="match status" value="2"/>
</dbReference>
<dbReference type="SFLD" id="SFLDS00003">
    <property type="entry name" value="Haloacid_Dehalogenase"/>
    <property type="match status" value="1"/>
</dbReference>
<evidence type="ECO:0000313" key="13">
    <source>
        <dbReference type="EMBL" id="CAL5226201.1"/>
    </source>
</evidence>
<dbReference type="Gene3D" id="2.70.150.10">
    <property type="entry name" value="Calcium-transporting ATPase, cytoplasmic transduction domain A"/>
    <property type="match status" value="1"/>
</dbReference>
<dbReference type="InterPro" id="IPR008250">
    <property type="entry name" value="ATPase_P-typ_transduc_dom_A_sf"/>
</dbReference>
<dbReference type="InterPro" id="IPR023299">
    <property type="entry name" value="ATPase_P-typ_cyto_dom_N"/>
</dbReference>
<dbReference type="EC" id="7.1.2.1" evidence="10"/>
<reference evidence="13 14" key="1">
    <citation type="submission" date="2024-06" db="EMBL/GenBank/DDBJ databases">
        <authorList>
            <person name="Kraege A."/>
            <person name="Thomma B."/>
        </authorList>
    </citation>
    <scope>NUCLEOTIDE SEQUENCE [LARGE SCALE GENOMIC DNA]</scope>
</reference>
<keyword evidence="10" id="KW-0813">Transport</keyword>
<evidence type="ECO:0000256" key="2">
    <source>
        <dbReference type="ARBA" id="ARBA00008804"/>
    </source>
</evidence>
<sequence length="921" mass="98618">MHATTANGLSTVKAHELQNVHGFNEIAARQEPEWKKVLKRYLDPISLTILVAAVISAAVKNDGDRGWTSFVLLIVELNIIVWVGYYSDRNAGNAVKELKELSAPTAVVKRDGEWQTLEVRELVPGDVIELKGGDVIPADAVLQGAFEPIKVDESSLTGESLPATKSHGSKVLAGSVVAQGETEAVISATGGSTFFGKTVALLAEPEEVGHLRKVLNRVSLAIAVVAVIGVVIILGALLGRGDSPGYSVVIAFVILVSSVPIGMPVVTTTVLAVGAREMAKQKAIVNRLSSLEELSGMETLASDKTGTLTLNRLTLDTKDVQPWGDATVDQVLEYAALSAKWENNDAIDRAITQAVGDRSRLTGNAVERIVPFNPVDKKTTAVFTTPEGRRLHATKGAPQIIAALLANVDARAAVAAYMEERAARGLRALGVATSADEGASWQLLGLISLLDPPREDTAETIKQANDLGVEVKMVTGDQRLIAIETCRRLGMGTNIMEGSELVAGKAGAMDLATKVTEVDGFAGVYPEHKHRIVSALQSKGRLVGMTGDGVNDAPALKKANVGIAVAGATSAAKGAADIILTEEGLSAIITAIRTSRVIFARLQSYIIYRIASSLLILGFFFFSVILLGLEMPTWAIIVINITNDASVMATSFDLVHSSEYPQIWNMTKCLFVALCTAVVGIVGSVVLLFLSLPERVNWFQYFGTPIDHGLPTAVHTTNGQVVAVLFLALMIIIQLNIFATRTPSLWWRFTARTAPRPSIYLMLPVGAVLLASTFIAVYWPEAVQPDGGRGVLIGAGWAKVGITWAYCIVVWLLADVAKTLSQSFFVRQERIKEDCKMHNKAVPAWVRAVDWPGELAESACEGFERALKSCSGAVTPQKKSSQKFAAAKDAEEEAMPVNAESKKAAENRDVVIQMPNPEPQQ</sequence>
<evidence type="ECO:0000256" key="3">
    <source>
        <dbReference type="ARBA" id="ARBA00022692"/>
    </source>
</evidence>
<dbReference type="PRINTS" id="PR00119">
    <property type="entry name" value="CATATPASE"/>
</dbReference>
<proteinExistence type="inferred from homology"/>
<dbReference type="SMART" id="SM00831">
    <property type="entry name" value="Cation_ATPase_N"/>
    <property type="match status" value="1"/>
</dbReference>
<dbReference type="Gene3D" id="1.20.1110.10">
    <property type="entry name" value="Calcium-transporting ATPase, transmembrane domain"/>
    <property type="match status" value="1"/>
</dbReference>
<feature type="compositionally biased region" description="Low complexity" evidence="11">
    <location>
        <begin position="878"/>
        <end position="887"/>
    </location>
</feature>
<comment type="similarity">
    <text evidence="2 10">Belongs to the cation transport ATPase (P-type) (TC 3.A.3) family. Type IIIA subfamily.</text>
</comment>
<dbReference type="PRINTS" id="PR00120">
    <property type="entry name" value="HATPASE"/>
</dbReference>
<dbReference type="SFLD" id="SFLDG00002">
    <property type="entry name" value="C1.7:_P-type_atpase_like"/>
    <property type="match status" value="1"/>
</dbReference>
<feature type="transmembrane region" description="Helical" evidence="10">
    <location>
        <begin position="41"/>
        <end position="59"/>
    </location>
</feature>
<dbReference type="SFLD" id="SFLDF00027">
    <property type="entry name" value="p-type_atpase"/>
    <property type="match status" value="1"/>
</dbReference>
<evidence type="ECO:0000256" key="9">
    <source>
        <dbReference type="ARBA" id="ARBA00048122"/>
    </source>
</evidence>
<dbReference type="InterPro" id="IPR004014">
    <property type="entry name" value="ATPase_P-typ_cation-transptr_N"/>
</dbReference>
<comment type="caution">
    <text evidence="13">The sequence shown here is derived from an EMBL/GenBank/DDBJ whole genome shotgun (WGS) entry which is preliminary data.</text>
</comment>
<dbReference type="SUPFAM" id="SSF81660">
    <property type="entry name" value="Metal cation-transporting ATPase, ATP-binding domain N"/>
    <property type="match status" value="1"/>
</dbReference>
<dbReference type="InterPro" id="IPR018303">
    <property type="entry name" value="ATPase_P-typ_P_site"/>
</dbReference>
<feature type="transmembrane region" description="Helical" evidence="10">
    <location>
        <begin position="218"/>
        <end position="239"/>
    </location>
</feature>
<dbReference type="InterPro" id="IPR023214">
    <property type="entry name" value="HAD_sf"/>
</dbReference>
<dbReference type="SUPFAM" id="SSF81665">
    <property type="entry name" value="Calcium ATPase, transmembrane domain M"/>
    <property type="match status" value="1"/>
</dbReference>
<evidence type="ECO:0000256" key="6">
    <source>
        <dbReference type="ARBA" id="ARBA00022967"/>
    </source>
</evidence>
<feature type="transmembrane region" description="Helical" evidence="10">
    <location>
        <begin position="669"/>
        <end position="692"/>
    </location>
</feature>
<evidence type="ECO:0000313" key="14">
    <source>
        <dbReference type="Proteomes" id="UP001497392"/>
    </source>
</evidence>
<keyword evidence="6 10" id="KW-1278">Translocase</keyword>
<accession>A0ABP1G1W6</accession>
<evidence type="ECO:0000259" key="12">
    <source>
        <dbReference type="SMART" id="SM00831"/>
    </source>
</evidence>
<dbReference type="SUPFAM" id="SSF81653">
    <property type="entry name" value="Calcium ATPase, transduction domain A"/>
    <property type="match status" value="1"/>
</dbReference>
<dbReference type="Gene3D" id="3.40.1110.10">
    <property type="entry name" value="Calcium-transporting ATPase, cytoplasmic domain N"/>
    <property type="match status" value="1"/>
</dbReference>
<keyword evidence="4 10" id="KW-0547">Nucleotide-binding</keyword>
<feature type="compositionally biased region" description="Basic and acidic residues" evidence="11">
    <location>
        <begin position="900"/>
        <end position="909"/>
    </location>
</feature>
<keyword evidence="3 10" id="KW-0812">Transmembrane</keyword>
<keyword evidence="5 10" id="KW-0067">ATP-binding</keyword>
<keyword evidence="10" id="KW-0406">Ion transport</keyword>
<comment type="catalytic activity">
    <reaction evidence="9 10">
        <text>ATP + H2O + H(+)(in) = ADP + phosphate + 2 H(+)(out)</text>
        <dbReference type="Rhea" id="RHEA:20852"/>
        <dbReference type="ChEBI" id="CHEBI:15377"/>
        <dbReference type="ChEBI" id="CHEBI:15378"/>
        <dbReference type="ChEBI" id="CHEBI:30616"/>
        <dbReference type="ChEBI" id="CHEBI:43474"/>
        <dbReference type="ChEBI" id="CHEBI:456216"/>
        <dbReference type="EC" id="7.1.2.1"/>
    </reaction>
</comment>
<feature type="domain" description="Cation-transporting P-type ATPase N-terminal" evidence="12">
    <location>
        <begin position="2"/>
        <end position="61"/>
    </location>
</feature>
<evidence type="ECO:0000256" key="5">
    <source>
        <dbReference type="ARBA" id="ARBA00022840"/>
    </source>
</evidence>
<feature type="transmembrane region" description="Helical" evidence="10">
    <location>
        <begin position="634"/>
        <end position="657"/>
    </location>
</feature>
<keyword evidence="10" id="KW-0460">Magnesium</keyword>
<dbReference type="Pfam" id="PF00690">
    <property type="entry name" value="Cation_ATPase_N"/>
    <property type="match status" value="1"/>
</dbReference>
<feature type="transmembrane region" description="Helical" evidence="10">
    <location>
        <begin position="791"/>
        <end position="814"/>
    </location>
</feature>
<evidence type="ECO:0000256" key="10">
    <source>
        <dbReference type="RuleBase" id="RU362083"/>
    </source>
</evidence>
<evidence type="ECO:0000256" key="8">
    <source>
        <dbReference type="ARBA" id="ARBA00023136"/>
    </source>
</evidence>
<feature type="region of interest" description="Disordered" evidence="11">
    <location>
        <begin position="878"/>
        <end position="921"/>
    </location>
</feature>
<dbReference type="InterPro" id="IPR044492">
    <property type="entry name" value="P_typ_ATPase_HD_dom"/>
</dbReference>
<dbReference type="InterPro" id="IPR001757">
    <property type="entry name" value="P_typ_ATPase"/>
</dbReference>
<dbReference type="InterPro" id="IPR036412">
    <property type="entry name" value="HAD-like_sf"/>
</dbReference>
<keyword evidence="10" id="KW-0375">Hydrogen ion transport</keyword>
<dbReference type="InterPro" id="IPR006534">
    <property type="entry name" value="P-type_ATPase_IIIA"/>
</dbReference>
<dbReference type="Pfam" id="PF00702">
    <property type="entry name" value="Hydrolase"/>
    <property type="match status" value="1"/>
</dbReference>
<dbReference type="PANTHER" id="PTHR42861">
    <property type="entry name" value="CALCIUM-TRANSPORTING ATPASE"/>
    <property type="match status" value="1"/>
</dbReference>
<comment type="subcellular location">
    <subcellularLocation>
        <location evidence="10">Cell membrane</location>
        <topology evidence="10">Multi-pass membrane protein</topology>
    </subcellularLocation>
    <subcellularLocation>
        <location evidence="1">Membrane</location>
        <topology evidence="1">Multi-pass membrane protein</topology>
    </subcellularLocation>
</comment>
<keyword evidence="14" id="KW-1185">Reference proteome</keyword>
<evidence type="ECO:0000256" key="4">
    <source>
        <dbReference type="ARBA" id="ARBA00022741"/>
    </source>
</evidence>
<keyword evidence="7 10" id="KW-1133">Transmembrane helix</keyword>
<feature type="transmembrane region" description="Helical" evidence="10">
    <location>
        <begin position="606"/>
        <end position="628"/>
    </location>
</feature>
<dbReference type="InterPro" id="IPR023298">
    <property type="entry name" value="ATPase_P-typ_TM_dom_sf"/>
</dbReference>
<evidence type="ECO:0000256" key="7">
    <source>
        <dbReference type="ARBA" id="ARBA00022989"/>
    </source>
</evidence>
<dbReference type="CDD" id="cd02076">
    <property type="entry name" value="P-type_ATPase_H"/>
    <property type="match status" value="1"/>
</dbReference>
<gene>
    <name evidence="13" type="primary">g9038</name>
    <name evidence="13" type="ORF">VP750_LOCUS8107</name>
</gene>
<dbReference type="InterPro" id="IPR059000">
    <property type="entry name" value="ATPase_P-type_domA"/>
</dbReference>
<dbReference type="Pfam" id="PF00122">
    <property type="entry name" value="E1-E2_ATPase"/>
    <property type="match status" value="1"/>
</dbReference>
<feature type="transmembrane region" description="Helical" evidence="10">
    <location>
        <begin position="759"/>
        <end position="779"/>
    </location>
</feature>
<name>A0ABP1G1W6_9CHLO</name>
<dbReference type="NCBIfam" id="TIGR01647">
    <property type="entry name" value="ATPase-IIIA_H"/>
    <property type="match status" value="1"/>
</dbReference>
<feature type="transmembrane region" description="Helical" evidence="10">
    <location>
        <begin position="721"/>
        <end position="739"/>
    </location>
</feature>
<evidence type="ECO:0000256" key="11">
    <source>
        <dbReference type="SAM" id="MobiDB-lite"/>
    </source>
</evidence>
<dbReference type="PROSITE" id="PS00154">
    <property type="entry name" value="ATPASE_E1_E2"/>
    <property type="match status" value="1"/>
</dbReference>
<keyword evidence="8 10" id="KW-0472">Membrane</keyword>
<dbReference type="Gene3D" id="3.40.50.1000">
    <property type="entry name" value="HAD superfamily/HAD-like"/>
    <property type="match status" value="1"/>
</dbReference>
<dbReference type="EMBL" id="CAXHTA020000016">
    <property type="protein sequence ID" value="CAL5226201.1"/>
    <property type="molecule type" value="Genomic_DNA"/>
</dbReference>